<evidence type="ECO:0000256" key="5">
    <source>
        <dbReference type="ARBA" id="ARBA00023002"/>
    </source>
</evidence>
<comment type="cofactor">
    <cofactor evidence="1 6">
        <name>Zn(2+)</name>
        <dbReference type="ChEBI" id="CHEBI:29105"/>
    </cofactor>
</comment>
<dbReference type="InterPro" id="IPR020843">
    <property type="entry name" value="ER"/>
</dbReference>
<feature type="domain" description="Enoyl reductase (ER)" evidence="7">
    <location>
        <begin position="15"/>
        <end position="367"/>
    </location>
</feature>
<evidence type="ECO:0000256" key="2">
    <source>
        <dbReference type="ARBA" id="ARBA00008072"/>
    </source>
</evidence>
<evidence type="ECO:0000256" key="1">
    <source>
        <dbReference type="ARBA" id="ARBA00001947"/>
    </source>
</evidence>
<dbReference type="InterPro" id="IPR011032">
    <property type="entry name" value="GroES-like_sf"/>
</dbReference>
<dbReference type="GO" id="GO:0016616">
    <property type="term" value="F:oxidoreductase activity, acting on the CH-OH group of donors, NAD or NADP as acceptor"/>
    <property type="evidence" value="ECO:0007669"/>
    <property type="project" value="UniProtKB-ARBA"/>
</dbReference>
<dbReference type="InterPro" id="IPR013154">
    <property type="entry name" value="ADH-like_N"/>
</dbReference>
<dbReference type="CDD" id="cd08278">
    <property type="entry name" value="benzyl_alcohol_DH"/>
    <property type="match status" value="1"/>
</dbReference>
<dbReference type="PANTHER" id="PTHR43350">
    <property type="entry name" value="NAD-DEPENDENT ALCOHOL DEHYDROGENASE"/>
    <property type="match status" value="1"/>
</dbReference>
<dbReference type="RefSeq" id="WP_201683783.1">
    <property type="nucleotide sequence ID" value="NZ_JAEQNA010000003.1"/>
</dbReference>
<comment type="similarity">
    <text evidence="2 6">Belongs to the zinc-containing alcohol dehydrogenase family.</text>
</comment>
<evidence type="ECO:0000256" key="4">
    <source>
        <dbReference type="ARBA" id="ARBA00022833"/>
    </source>
</evidence>
<dbReference type="AlphaFoldDB" id="A0A936ZNQ2"/>
<evidence type="ECO:0000313" key="8">
    <source>
        <dbReference type="EMBL" id="MBL0420700.1"/>
    </source>
</evidence>
<dbReference type="EMBL" id="JAEQNA010000003">
    <property type="protein sequence ID" value="MBL0420700.1"/>
    <property type="molecule type" value="Genomic_DNA"/>
</dbReference>
<proteinExistence type="inferred from homology"/>
<dbReference type="InterPro" id="IPR036291">
    <property type="entry name" value="NAD(P)-bd_dom_sf"/>
</dbReference>
<keyword evidence="9" id="KW-1185">Reference proteome</keyword>
<dbReference type="PANTHER" id="PTHR43350:SF2">
    <property type="entry name" value="GROES-LIKE ZINC-BINDING ALCOHOL DEHYDROGENASE FAMILY PROTEIN"/>
    <property type="match status" value="1"/>
</dbReference>
<keyword evidence="4 6" id="KW-0862">Zinc</keyword>
<sequence>MKVKAAVLHAPQTPLSIETLELEDPRDDEILVRLVATGVCHTDISMLARPFPVQQPIVLGHEGAGMVEAVGRGVTKVKAGDRVVMSYNACGHCASCLSHAPSYCHDFAAANFVGLRADGSAALSREGAPVRHNFFGQSSFATHSLCTEANVVKVPDSVPDGVFELLGPLGCGIQTGAGAVINVLQPKMGQSLVVFGTGAVGLAGIMAARAIGVGTLVAVDRVPQRLALARELGATHTIDASRIADVPAEVRRITRHGADFSLDTTAVAAVTRQALDALGPLGMCGFVGGAPVGTELVVDVRDMMLKGKTLRGIVEGDANPDVFIPALIEMQAQGRFPFEKLVRLYPFEQIEQAIADSKSGQTVKPILRFLDD</sequence>
<dbReference type="SMART" id="SM00829">
    <property type="entry name" value="PKS_ER"/>
    <property type="match status" value="1"/>
</dbReference>
<evidence type="ECO:0000259" key="7">
    <source>
        <dbReference type="SMART" id="SM00829"/>
    </source>
</evidence>
<dbReference type="Gene3D" id="3.40.50.720">
    <property type="entry name" value="NAD(P)-binding Rossmann-like Domain"/>
    <property type="match status" value="1"/>
</dbReference>
<keyword evidence="5" id="KW-0560">Oxidoreductase</keyword>
<dbReference type="InterPro" id="IPR013149">
    <property type="entry name" value="ADH-like_C"/>
</dbReference>
<comment type="caution">
    <text evidence="8">The sequence shown here is derived from an EMBL/GenBank/DDBJ whole genome shotgun (WGS) entry which is preliminary data.</text>
</comment>
<dbReference type="SUPFAM" id="SSF50129">
    <property type="entry name" value="GroES-like"/>
    <property type="match status" value="1"/>
</dbReference>
<evidence type="ECO:0000256" key="6">
    <source>
        <dbReference type="RuleBase" id="RU361277"/>
    </source>
</evidence>
<keyword evidence="3 6" id="KW-0479">Metal-binding</keyword>
<dbReference type="Pfam" id="PF00107">
    <property type="entry name" value="ADH_zinc_N"/>
    <property type="match status" value="1"/>
</dbReference>
<dbReference type="Proteomes" id="UP000613011">
    <property type="component" value="Unassembled WGS sequence"/>
</dbReference>
<dbReference type="GO" id="GO:0008270">
    <property type="term" value="F:zinc ion binding"/>
    <property type="evidence" value="ECO:0007669"/>
    <property type="project" value="InterPro"/>
</dbReference>
<dbReference type="PROSITE" id="PS00059">
    <property type="entry name" value="ADH_ZINC"/>
    <property type="match status" value="1"/>
</dbReference>
<evidence type="ECO:0000313" key="9">
    <source>
        <dbReference type="Proteomes" id="UP000613011"/>
    </source>
</evidence>
<organism evidence="8 9">
    <name type="scientific">Ramlibacter aurantiacus</name>
    <dbReference type="NCBI Taxonomy" id="2801330"/>
    <lineage>
        <taxon>Bacteria</taxon>
        <taxon>Pseudomonadati</taxon>
        <taxon>Pseudomonadota</taxon>
        <taxon>Betaproteobacteria</taxon>
        <taxon>Burkholderiales</taxon>
        <taxon>Comamonadaceae</taxon>
        <taxon>Ramlibacter</taxon>
    </lineage>
</organism>
<protein>
    <submittedName>
        <fullName evidence="8">NAD(P)-dependent alcohol dehydrogenase</fullName>
    </submittedName>
</protein>
<name>A0A936ZNQ2_9BURK</name>
<dbReference type="InterPro" id="IPR002328">
    <property type="entry name" value="ADH_Zn_CS"/>
</dbReference>
<accession>A0A936ZNQ2</accession>
<gene>
    <name evidence="8" type="ORF">JI739_10125</name>
</gene>
<dbReference type="Gene3D" id="3.90.180.10">
    <property type="entry name" value="Medium-chain alcohol dehydrogenases, catalytic domain"/>
    <property type="match status" value="1"/>
</dbReference>
<dbReference type="SUPFAM" id="SSF51735">
    <property type="entry name" value="NAD(P)-binding Rossmann-fold domains"/>
    <property type="match status" value="1"/>
</dbReference>
<reference evidence="8" key="1">
    <citation type="submission" date="2021-01" db="EMBL/GenBank/DDBJ databases">
        <title>Ramlibacter sp. strain AW1 16S ribosomal RNA gene Genome sequencing and assembly.</title>
        <authorList>
            <person name="Kang M."/>
        </authorList>
    </citation>
    <scope>NUCLEOTIDE SEQUENCE</scope>
    <source>
        <strain evidence="8">AW1</strain>
    </source>
</reference>
<evidence type="ECO:0000256" key="3">
    <source>
        <dbReference type="ARBA" id="ARBA00022723"/>
    </source>
</evidence>
<dbReference type="Pfam" id="PF08240">
    <property type="entry name" value="ADH_N"/>
    <property type="match status" value="1"/>
</dbReference>